<keyword evidence="3" id="KW-0949">S-adenosyl-L-methionine</keyword>
<dbReference type="InterPro" id="IPR004033">
    <property type="entry name" value="UbiE/COQ5_MeTrFase"/>
</dbReference>
<dbReference type="InterPro" id="IPR029063">
    <property type="entry name" value="SAM-dependent_MTases_sf"/>
</dbReference>
<sequence length="270" mass="28892">MTSLEIYNPRMTYNTAAVDYDTTSVDFWSYAATETVQRLGLSAGQSVLDVACGPGPAALAAAQQVGAQGTVLGVDIAEEMIALARGHAAETGASQAEFVVGSMDALDVGADRFDAATCVFGIFFASDVRASIAAMRDAVRPGGQVAVTSLGPKFFSPLYGQFIEAALAEHPGLDVDVPWHRTEDAEVMRAHLEAAGLEQVEVVHEVSALPLQTPQDWWRIATGTGIRRLIMELEPSAAERVQEQNMAWIREQNIDHVELGVIYCRGIVAG</sequence>
<accession>A0ABS4W5L6</accession>
<dbReference type="PANTHER" id="PTHR43464:SF19">
    <property type="entry name" value="UBIQUINONE BIOSYNTHESIS O-METHYLTRANSFERASE, MITOCHONDRIAL"/>
    <property type="match status" value="1"/>
</dbReference>
<dbReference type="PROSITE" id="PS51608">
    <property type="entry name" value="SAM_MT_UBIE"/>
    <property type="match status" value="1"/>
</dbReference>
<protein>
    <submittedName>
        <fullName evidence="4">Ubiquinone/menaquinone biosynthesis C-methylase UbiE</fullName>
    </submittedName>
</protein>
<name>A0ABS4W5L6_9PSEU</name>
<dbReference type="SUPFAM" id="SSF53335">
    <property type="entry name" value="S-adenosyl-L-methionine-dependent methyltransferases"/>
    <property type="match status" value="1"/>
</dbReference>
<dbReference type="Proteomes" id="UP001519295">
    <property type="component" value="Unassembled WGS sequence"/>
</dbReference>
<keyword evidence="5" id="KW-1185">Reference proteome</keyword>
<keyword evidence="1" id="KW-0489">Methyltransferase</keyword>
<dbReference type="Pfam" id="PF01209">
    <property type="entry name" value="Ubie_methyltran"/>
    <property type="match status" value="1"/>
</dbReference>
<dbReference type="EMBL" id="JAGINU010000003">
    <property type="protein sequence ID" value="MBP2371507.1"/>
    <property type="molecule type" value="Genomic_DNA"/>
</dbReference>
<evidence type="ECO:0000313" key="5">
    <source>
        <dbReference type="Proteomes" id="UP001519295"/>
    </source>
</evidence>
<comment type="caution">
    <text evidence="4">The sequence shown here is derived from an EMBL/GenBank/DDBJ whole genome shotgun (WGS) entry which is preliminary data.</text>
</comment>
<evidence type="ECO:0000313" key="4">
    <source>
        <dbReference type="EMBL" id="MBP2371507.1"/>
    </source>
</evidence>
<keyword evidence="4" id="KW-0830">Ubiquinone</keyword>
<dbReference type="RefSeq" id="WP_010234885.1">
    <property type="nucleotide sequence ID" value="NZ_JAGINU010000003.1"/>
</dbReference>
<evidence type="ECO:0000256" key="3">
    <source>
        <dbReference type="ARBA" id="ARBA00022691"/>
    </source>
</evidence>
<organism evidence="4 5">
    <name type="scientific">Pseudonocardia parietis</name>
    <dbReference type="NCBI Taxonomy" id="570936"/>
    <lineage>
        <taxon>Bacteria</taxon>
        <taxon>Bacillati</taxon>
        <taxon>Actinomycetota</taxon>
        <taxon>Actinomycetes</taxon>
        <taxon>Pseudonocardiales</taxon>
        <taxon>Pseudonocardiaceae</taxon>
        <taxon>Pseudonocardia</taxon>
    </lineage>
</organism>
<dbReference type="Gene3D" id="3.40.50.150">
    <property type="entry name" value="Vaccinia Virus protein VP39"/>
    <property type="match status" value="1"/>
</dbReference>
<gene>
    <name evidence="4" type="ORF">JOF36_007280</name>
</gene>
<keyword evidence="2" id="KW-0808">Transferase</keyword>
<reference evidence="4 5" key="1">
    <citation type="submission" date="2021-03" db="EMBL/GenBank/DDBJ databases">
        <title>Sequencing the genomes of 1000 actinobacteria strains.</title>
        <authorList>
            <person name="Klenk H.-P."/>
        </authorList>
    </citation>
    <scope>NUCLEOTIDE SEQUENCE [LARGE SCALE GENOMIC DNA]</scope>
    <source>
        <strain evidence="4 5">DSM 45256</strain>
    </source>
</reference>
<dbReference type="PANTHER" id="PTHR43464">
    <property type="entry name" value="METHYLTRANSFERASE"/>
    <property type="match status" value="1"/>
</dbReference>
<evidence type="ECO:0000256" key="1">
    <source>
        <dbReference type="ARBA" id="ARBA00022603"/>
    </source>
</evidence>
<proteinExistence type="predicted"/>
<evidence type="ECO:0000256" key="2">
    <source>
        <dbReference type="ARBA" id="ARBA00022679"/>
    </source>
</evidence>
<dbReference type="CDD" id="cd02440">
    <property type="entry name" value="AdoMet_MTases"/>
    <property type="match status" value="1"/>
</dbReference>